<dbReference type="OrthoDB" id="2590239at2759"/>
<reference evidence="6" key="1">
    <citation type="journal article" date="2020" name="Microb. Genom.">
        <title>Genetic diversity of clinical and environmental Mucorales isolates obtained from an investigation of mucormycosis cases among solid organ transplant recipients.</title>
        <authorList>
            <person name="Nguyen M.H."/>
            <person name="Kaul D."/>
            <person name="Muto C."/>
            <person name="Cheng S.J."/>
            <person name="Richter R.A."/>
            <person name="Bruno V.M."/>
            <person name="Liu G."/>
            <person name="Beyhan S."/>
            <person name="Sundermann A.J."/>
            <person name="Mounaud S."/>
            <person name="Pasculle A.W."/>
            <person name="Nierman W.C."/>
            <person name="Driscoll E."/>
            <person name="Cumbie R."/>
            <person name="Clancy C.J."/>
            <person name="Dupont C.L."/>
        </authorList>
    </citation>
    <scope>NUCLEOTIDE SEQUENCE</scope>
    <source>
        <strain evidence="6">GL16</strain>
    </source>
</reference>
<dbReference type="Pfam" id="PF17187">
    <property type="entry name" value="Svf1_C"/>
    <property type="match status" value="1"/>
</dbReference>
<sequence>MSSWFSQITSTVSNVTGLGATVESIKTVAETVKDDQYYTPLDENDLQWTLASGSSTENQVFYTTTRKGGFAFVQLIHSNISLWNPTISFTCRFYDPETNTSIFKNITMSKFELSADKRSVKTDFFSIQLDTAQKVYKVNITHPELVVSLEFKRVDKGFKVGEGKTYLGGDNASAAGFVSHKFWPRAESKGTFIINHQVHEIEGDGMFVHAIQGMQPQLIASNWNFIDFHSKEASIGMMQFQTTKQYGSVNINQGSLVLNNKLICVSVDNHVELMDLEKDTETEYDIPKRVKLTWKGKTIKEQESDETKDVTIVMVVEIKNLIDKIDVLAEIPFVIRKIVQAFVVKPYIYQWLDKATAEITIGDQAKFLTEGRCFQELVFVSGF</sequence>
<gene>
    <name evidence="6" type="ORF">G6F51_000050</name>
</gene>
<dbReference type="OMA" id="WGEMRHR"/>
<keyword evidence="3" id="KW-0963">Cytoplasm</keyword>
<organism evidence="6 7">
    <name type="scientific">Rhizopus oryzae</name>
    <name type="common">Mucormycosis agent</name>
    <name type="synonym">Rhizopus arrhizus var. delemar</name>
    <dbReference type="NCBI Taxonomy" id="64495"/>
    <lineage>
        <taxon>Eukaryota</taxon>
        <taxon>Fungi</taxon>
        <taxon>Fungi incertae sedis</taxon>
        <taxon>Mucoromycota</taxon>
        <taxon>Mucoromycotina</taxon>
        <taxon>Mucoromycetes</taxon>
        <taxon>Mucorales</taxon>
        <taxon>Mucorineae</taxon>
        <taxon>Rhizopodaceae</taxon>
        <taxon>Rhizopus</taxon>
    </lineage>
</organism>
<comment type="subcellular location">
    <subcellularLocation>
        <location evidence="1">Cytoplasm</location>
    </subcellularLocation>
</comment>
<dbReference type="InterPro" id="IPR051385">
    <property type="entry name" value="Ceramide-binding_SVF1"/>
</dbReference>
<dbReference type="GO" id="GO:0005737">
    <property type="term" value="C:cytoplasm"/>
    <property type="evidence" value="ECO:0007669"/>
    <property type="project" value="UniProtKB-SubCell"/>
</dbReference>
<dbReference type="PANTHER" id="PTHR47107">
    <property type="entry name" value="SVF1-LIKE PROTEIN YDR222W-RELATED"/>
    <property type="match status" value="1"/>
</dbReference>
<dbReference type="EMBL" id="JAANIT010000003">
    <property type="protein sequence ID" value="KAG1554250.1"/>
    <property type="molecule type" value="Genomic_DNA"/>
</dbReference>
<protein>
    <recommendedName>
        <fullName evidence="8">Survival factor 1</fullName>
    </recommendedName>
</protein>
<dbReference type="SUPFAM" id="SSF159245">
    <property type="entry name" value="AttH-like"/>
    <property type="match status" value="1"/>
</dbReference>
<feature type="domain" description="Svf1-like C-terminal" evidence="5">
    <location>
        <begin position="214"/>
        <end position="381"/>
    </location>
</feature>
<dbReference type="Pfam" id="PF08622">
    <property type="entry name" value="Svf1"/>
    <property type="match status" value="1"/>
</dbReference>
<name>A0A9P7CH33_RHIOR</name>
<dbReference type="Proteomes" id="UP000717996">
    <property type="component" value="Unassembled WGS sequence"/>
</dbReference>
<dbReference type="PANTHER" id="PTHR47107:SF1">
    <property type="entry name" value="CERAMIDE-BINDING PROTEIN SVF1-RELATED"/>
    <property type="match status" value="1"/>
</dbReference>
<comment type="caution">
    <text evidence="6">The sequence shown here is derived from an EMBL/GenBank/DDBJ whole genome shotgun (WGS) entry which is preliminary data.</text>
</comment>
<evidence type="ECO:0000256" key="3">
    <source>
        <dbReference type="ARBA" id="ARBA00022490"/>
    </source>
</evidence>
<evidence type="ECO:0000313" key="6">
    <source>
        <dbReference type="EMBL" id="KAG1554250.1"/>
    </source>
</evidence>
<evidence type="ECO:0000256" key="1">
    <source>
        <dbReference type="ARBA" id="ARBA00004496"/>
    </source>
</evidence>
<dbReference type="InterPro" id="IPR033394">
    <property type="entry name" value="Svf1-like_C"/>
</dbReference>
<comment type="similarity">
    <text evidence="2">Belongs to the SVF1 family.</text>
</comment>
<evidence type="ECO:0008006" key="8">
    <source>
        <dbReference type="Google" id="ProtNLM"/>
    </source>
</evidence>
<evidence type="ECO:0000256" key="2">
    <source>
        <dbReference type="ARBA" id="ARBA00009069"/>
    </source>
</evidence>
<dbReference type="GO" id="GO:0006979">
    <property type="term" value="P:response to oxidative stress"/>
    <property type="evidence" value="ECO:0007669"/>
    <property type="project" value="InterPro"/>
</dbReference>
<dbReference type="AlphaFoldDB" id="A0A9P7CH33"/>
<evidence type="ECO:0000259" key="5">
    <source>
        <dbReference type="Pfam" id="PF17187"/>
    </source>
</evidence>
<evidence type="ECO:0000313" key="7">
    <source>
        <dbReference type="Proteomes" id="UP000717996"/>
    </source>
</evidence>
<proteinExistence type="inferred from homology"/>
<evidence type="ECO:0000259" key="4">
    <source>
        <dbReference type="Pfam" id="PF08622"/>
    </source>
</evidence>
<feature type="domain" description="Svf1-like N-terminal" evidence="4">
    <location>
        <begin position="56"/>
        <end position="212"/>
    </location>
</feature>
<accession>A0A9P7CH33</accession>
<dbReference type="InterPro" id="IPR013931">
    <property type="entry name" value="Svf1-like_N"/>
</dbReference>